<reference evidence="1" key="1">
    <citation type="submission" date="2022-09" db="EMBL/GenBank/DDBJ databases">
        <title>A Global Phylogenomic Analysis of the Shiitake Genus Lentinula.</title>
        <authorList>
            <consortium name="DOE Joint Genome Institute"/>
            <person name="Sierra-Patev S."/>
            <person name="Min B."/>
            <person name="Naranjo-Ortiz M."/>
            <person name="Looney B."/>
            <person name="Konkel Z."/>
            <person name="Slot J.C."/>
            <person name="Sakamoto Y."/>
            <person name="Steenwyk J.L."/>
            <person name="Rokas A."/>
            <person name="Carro J."/>
            <person name="Camarero S."/>
            <person name="Ferreira P."/>
            <person name="Molpeceres G."/>
            <person name="Ruiz-Duenas F.J."/>
            <person name="Serrano A."/>
            <person name="Henrissat B."/>
            <person name="Drula E."/>
            <person name="Hughes K.W."/>
            <person name="Mata J.L."/>
            <person name="Ishikawa N.K."/>
            <person name="Vargas-Isla R."/>
            <person name="Ushijima S."/>
            <person name="Smith C.A."/>
            <person name="Ahrendt S."/>
            <person name="Andreopoulos W."/>
            <person name="He G."/>
            <person name="Labutti K."/>
            <person name="Lipzen A."/>
            <person name="Ng V."/>
            <person name="Riley R."/>
            <person name="Sandor L."/>
            <person name="Barry K."/>
            <person name="Martinez A.T."/>
            <person name="Xiao Y."/>
            <person name="Gibbons J.G."/>
            <person name="Terashima K."/>
            <person name="Grigoriev I.V."/>
            <person name="Hibbett D.S."/>
        </authorList>
    </citation>
    <scope>NUCLEOTIDE SEQUENCE</scope>
    <source>
        <strain evidence="1">TMI1499</strain>
    </source>
</reference>
<dbReference type="EMBL" id="MU795035">
    <property type="protein sequence ID" value="KAJ3812072.1"/>
    <property type="molecule type" value="Genomic_DNA"/>
</dbReference>
<organism evidence="1 2">
    <name type="scientific">Lentinula aff. lateritia</name>
    <dbReference type="NCBI Taxonomy" id="2804960"/>
    <lineage>
        <taxon>Eukaryota</taxon>
        <taxon>Fungi</taxon>
        <taxon>Dikarya</taxon>
        <taxon>Basidiomycota</taxon>
        <taxon>Agaricomycotina</taxon>
        <taxon>Agaricomycetes</taxon>
        <taxon>Agaricomycetidae</taxon>
        <taxon>Agaricales</taxon>
        <taxon>Marasmiineae</taxon>
        <taxon>Omphalotaceae</taxon>
        <taxon>Lentinula</taxon>
    </lineage>
</organism>
<evidence type="ECO:0000313" key="1">
    <source>
        <dbReference type="EMBL" id="KAJ3812072.1"/>
    </source>
</evidence>
<gene>
    <name evidence="1" type="ORF">F5876DRAFT_64272</name>
</gene>
<sequence>MASQFRNRLQLVVDNASQEKKTTRVNQFYLHQRNSWSEMLHIMRLQTPKLDAFMNYNNRWDMVALVIQIKYIHHPSLHDRAIRSDHSDTQKILTVESEDNQAIQSGLQPTGYHRTRLAVFRLIKLVYPGLYQSIPHLSVYASSRPHPQVSVSSTIFRPRLYGRGPIEADNIPVPESHKSQHKVARWVTRRARTFEEQASAVFDVLETKTDVLVSDRATGNELYKVERIPHHEKMIFHRAGDQSSEPLAVFQHHPIVPDTITFAGGKSMHLSHWMNVQVTALAATFEEKGQKYTWMKYDNGPFTLLAESNQKRIASFEGKRHVHTPSEGSSKAALPHIIMLPEAEEIKDAVVISALILEHDKHWTRNNDESIFIYNIL</sequence>
<protein>
    <submittedName>
        <fullName evidence="1">Uncharacterized protein</fullName>
    </submittedName>
</protein>
<accession>A0ACC1U4V8</accession>
<proteinExistence type="predicted"/>
<dbReference type="Proteomes" id="UP001163835">
    <property type="component" value="Unassembled WGS sequence"/>
</dbReference>
<comment type="caution">
    <text evidence="1">The sequence shown here is derived from an EMBL/GenBank/DDBJ whole genome shotgun (WGS) entry which is preliminary data.</text>
</comment>
<evidence type="ECO:0000313" key="2">
    <source>
        <dbReference type="Proteomes" id="UP001163835"/>
    </source>
</evidence>
<name>A0ACC1U4V8_9AGAR</name>
<keyword evidence="2" id="KW-1185">Reference proteome</keyword>